<organism evidence="3 4">
    <name type="scientific">Nocardia tenerifensis</name>
    <dbReference type="NCBI Taxonomy" id="228006"/>
    <lineage>
        <taxon>Bacteria</taxon>
        <taxon>Bacillati</taxon>
        <taxon>Actinomycetota</taxon>
        <taxon>Actinomycetes</taxon>
        <taxon>Mycobacteriales</taxon>
        <taxon>Nocardiaceae</taxon>
        <taxon>Nocardia</taxon>
    </lineage>
</organism>
<proteinExistence type="predicted"/>
<keyword evidence="3" id="KW-0489">Methyltransferase</keyword>
<dbReference type="InterPro" id="IPR001077">
    <property type="entry name" value="COMT_C"/>
</dbReference>
<dbReference type="Proteomes" id="UP000247569">
    <property type="component" value="Unassembled WGS sequence"/>
</dbReference>
<dbReference type="GO" id="GO:0008171">
    <property type="term" value="F:O-methyltransferase activity"/>
    <property type="evidence" value="ECO:0007669"/>
    <property type="project" value="InterPro"/>
</dbReference>
<dbReference type="RefSeq" id="WP_040731237.1">
    <property type="nucleotide sequence ID" value="NZ_QJKF01000001.1"/>
</dbReference>
<comment type="caution">
    <text evidence="3">The sequence shown here is derived from an EMBL/GenBank/DDBJ whole genome shotgun (WGS) entry which is preliminary data.</text>
</comment>
<name>A0A318KH23_9NOCA</name>
<dbReference type="PANTHER" id="PTHR43712:SF4">
    <property type="entry name" value="O-METHYLTRANSFERASE DOMAIN-CONTAINING PROTEIN"/>
    <property type="match status" value="1"/>
</dbReference>
<evidence type="ECO:0000313" key="3">
    <source>
        <dbReference type="EMBL" id="PXX71562.1"/>
    </source>
</evidence>
<dbReference type="InterPro" id="IPR036388">
    <property type="entry name" value="WH-like_DNA-bd_sf"/>
</dbReference>
<gene>
    <name evidence="3" type="ORF">DFR70_101996</name>
</gene>
<reference evidence="3 4" key="1">
    <citation type="submission" date="2018-05" db="EMBL/GenBank/DDBJ databases">
        <title>Genomic Encyclopedia of Type Strains, Phase IV (KMG-IV): sequencing the most valuable type-strain genomes for metagenomic binning, comparative biology and taxonomic classification.</title>
        <authorList>
            <person name="Goeker M."/>
        </authorList>
    </citation>
    <scope>NUCLEOTIDE SEQUENCE [LARGE SCALE GENOMIC DNA]</scope>
    <source>
        <strain evidence="3 4">DSM 44704</strain>
    </source>
</reference>
<dbReference type="Gene3D" id="1.10.10.10">
    <property type="entry name" value="Winged helix-like DNA-binding domain superfamily/Winged helix DNA-binding domain"/>
    <property type="match status" value="1"/>
</dbReference>
<dbReference type="InterPro" id="IPR029063">
    <property type="entry name" value="SAM-dependent_MTases_sf"/>
</dbReference>
<dbReference type="InterPro" id="IPR036390">
    <property type="entry name" value="WH_DNA-bd_sf"/>
</dbReference>
<dbReference type="Gene3D" id="3.40.50.150">
    <property type="entry name" value="Vaccinia Virus protein VP39"/>
    <property type="match status" value="1"/>
</dbReference>
<dbReference type="GO" id="GO:0032259">
    <property type="term" value="P:methylation"/>
    <property type="evidence" value="ECO:0007669"/>
    <property type="project" value="UniProtKB-KW"/>
</dbReference>
<evidence type="ECO:0000259" key="1">
    <source>
        <dbReference type="Pfam" id="PF00891"/>
    </source>
</evidence>
<feature type="domain" description="O-methyltransferase C-terminal" evidence="1">
    <location>
        <begin position="164"/>
        <end position="254"/>
    </location>
</feature>
<dbReference type="GO" id="GO:0046983">
    <property type="term" value="F:protein dimerization activity"/>
    <property type="evidence" value="ECO:0007669"/>
    <property type="project" value="InterPro"/>
</dbReference>
<dbReference type="PANTHER" id="PTHR43712">
    <property type="entry name" value="PUTATIVE (AFU_ORTHOLOGUE AFUA_4G14580)-RELATED"/>
    <property type="match status" value="1"/>
</dbReference>
<sequence length="287" mass="30818">MNAPDPRDVARLRELIHGRWKSRALSAALRLGVIDGAVEGRHTIPELAGVCGVDAGALDRLVRLFIALNVLALDPAGHVVLAEGGRRLAPDHPHTAIRDADYTLSETVVAAWERLPHMVFGGDSPSSVAVAEQDAPKIAAYRQGVARKTMGALGLAEPDQVRVTADMTEIPCAAGRYLCLHALRDLPDDAARAFLDRVRQAMSPDCVLTVVAIDAAAARAALLPAYLVVQQRLLSAGRERTAAEYDLLLHDSGLRVTERTFVTGRSDILALTATTVRQPRVLSRGSR</sequence>
<dbReference type="AlphaFoldDB" id="A0A318KH23"/>
<dbReference type="SUPFAM" id="SSF46785">
    <property type="entry name" value="Winged helix' DNA-binding domain"/>
    <property type="match status" value="1"/>
</dbReference>
<dbReference type="SUPFAM" id="SSF53335">
    <property type="entry name" value="S-adenosyl-L-methionine-dependent methyltransferases"/>
    <property type="match status" value="1"/>
</dbReference>
<evidence type="ECO:0000313" key="4">
    <source>
        <dbReference type="Proteomes" id="UP000247569"/>
    </source>
</evidence>
<evidence type="ECO:0000259" key="2">
    <source>
        <dbReference type="Pfam" id="PF08100"/>
    </source>
</evidence>
<keyword evidence="3" id="KW-0808">Transferase</keyword>
<dbReference type="EMBL" id="QJKF01000001">
    <property type="protein sequence ID" value="PXX71562.1"/>
    <property type="molecule type" value="Genomic_DNA"/>
</dbReference>
<dbReference type="Pfam" id="PF00891">
    <property type="entry name" value="Methyltransf_2"/>
    <property type="match status" value="1"/>
</dbReference>
<accession>A0A318KH23</accession>
<protein>
    <submittedName>
        <fullName evidence="3">O-methyltransferase</fullName>
    </submittedName>
</protein>
<feature type="domain" description="O-methyltransferase dimerisation" evidence="2">
    <location>
        <begin position="14"/>
        <end position="73"/>
    </location>
</feature>
<dbReference type="Pfam" id="PF08100">
    <property type="entry name" value="Dimerisation"/>
    <property type="match status" value="1"/>
</dbReference>
<keyword evidence="4" id="KW-1185">Reference proteome</keyword>
<dbReference type="InterPro" id="IPR012967">
    <property type="entry name" value="COMT_dimerisation"/>
</dbReference>